<keyword evidence="2" id="KW-0472">Membrane</keyword>
<evidence type="ECO:0000313" key="5">
    <source>
        <dbReference type="Proteomes" id="UP001596408"/>
    </source>
</evidence>
<dbReference type="SUPFAM" id="SSF47794">
    <property type="entry name" value="Rad51 N-terminal domain-like"/>
    <property type="match status" value="1"/>
</dbReference>
<name>A0ABD5TYL3_9EURY</name>
<dbReference type="RefSeq" id="WP_379696168.1">
    <property type="nucleotide sequence ID" value="NZ_JBHSXH010000015.1"/>
</dbReference>
<keyword evidence="2" id="KW-0812">Transmembrane</keyword>
<feature type="region of interest" description="Disordered" evidence="1">
    <location>
        <begin position="58"/>
        <end position="78"/>
    </location>
</feature>
<comment type="caution">
    <text evidence="4">The sequence shown here is derived from an EMBL/GenBank/DDBJ whole genome shotgun (WGS) entry which is preliminary data.</text>
</comment>
<dbReference type="SMART" id="SM00278">
    <property type="entry name" value="HhH1"/>
    <property type="match status" value="2"/>
</dbReference>
<dbReference type="InterPro" id="IPR010995">
    <property type="entry name" value="DNA_repair_Rad51/TF_NusA_a-hlx"/>
</dbReference>
<evidence type="ECO:0000256" key="2">
    <source>
        <dbReference type="SAM" id="Phobius"/>
    </source>
</evidence>
<reference evidence="4 5" key="1">
    <citation type="journal article" date="2019" name="Int. J. Syst. Evol. Microbiol.">
        <title>The Global Catalogue of Microorganisms (GCM) 10K type strain sequencing project: providing services to taxonomists for standard genome sequencing and annotation.</title>
        <authorList>
            <consortium name="The Broad Institute Genomics Platform"/>
            <consortium name="The Broad Institute Genome Sequencing Center for Infectious Disease"/>
            <person name="Wu L."/>
            <person name="Ma J."/>
        </authorList>
    </citation>
    <scope>NUCLEOTIDE SEQUENCE [LARGE SCALE GENOMIC DNA]</scope>
    <source>
        <strain evidence="4 5">YIM 94188</strain>
    </source>
</reference>
<dbReference type="AlphaFoldDB" id="A0ABD5TYL3"/>
<evidence type="ECO:0000313" key="4">
    <source>
        <dbReference type="EMBL" id="MFC6825697.1"/>
    </source>
</evidence>
<keyword evidence="5" id="KW-1185">Reference proteome</keyword>
<dbReference type="Gene3D" id="1.10.150.20">
    <property type="entry name" value="5' to 3' exonuclease, C-terminal subdomain"/>
    <property type="match status" value="1"/>
</dbReference>
<feature type="transmembrane region" description="Helical" evidence="2">
    <location>
        <begin position="224"/>
        <end position="244"/>
    </location>
</feature>
<keyword evidence="2" id="KW-1133">Transmembrane helix</keyword>
<sequence length="272" mass="28980">MTNSNDTTSDDLTTINGIGTKRAARLRAAGYETIADIQTAMVDDLARVEGISTHAAQTIVENTPAESSDTDTPDSGGLPAYECDYCGETFSSDEKAEYKEHKKTHPDTSDGKSAADVAAAGEFTSTGHDTVTSASNSNIRARLGRVTKHLRKRLPRDKDGDGRIEVRRSALIAWFLAAAFGTILGHTLAHDPNAMLKVVGGPSVVYATLRIIAQPNSTPIPKEWLDSTAFVLVIAGTLFGYSLVTVPYSEQFKMVSDALSHMVGEGHASGAH</sequence>
<evidence type="ECO:0000256" key="1">
    <source>
        <dbReference type="SAM" id="MobiDB-lite"/>
    </source>
</evidence>
<accession>A0ABD5TYL3</accession>
<protein>
    <submittedName>
        <fullName evidence="4">Helix-hairpin-helix domain-containing protein</fullName>
    </submittedName>
</protein>
<dbReference type="InterPro" id="IPR003583">
    <property type="entry name" value="Hlx-hairpin-Hlx_DNA-bd_motif"/>
</dbReference>
<feature type="compositionally biased region" description="Polar residues" evidence="1">
    <location>
        <begin position="58"/>
        <end position="67"/>
    </location>
</feature>
<dbReference type="Pfam" id="PF14520">
    <property type="entry name" value="HHH_5"/>
    <property type="match status" value="1"/>
</dbReference>
<feature type="domain" description="Helix-hairpin-helix DNA-binding motif class 1" evidence="3">
    <location>
        <begin position="43"/>
        <end position="62"/>
    </location>
</feature>
<proteinExistence type="predicted"/>
<feature type="domain" description="Helix-hairpin-helix DNA-binding motif class 1" evidence="3">
    <location>
        <begin position="10"/>
        <end position="29"/>
    </location>
</feature>
<feature type="transmembrane region" description="Helical" evidence="2">
    <location>
        <begin position="171"/>
        <end position="188"/>
    </location>
</feature>
<dbReference type="EMBL" id="JBHSXH010000015">
    <property type="protein sequence ID" value="MFC6825697.1"/>
    <property type="molecule type" value="Genomic_DNA"/>
</dbReference>
<dbReference type="Proteomes" id="UP001596408">
    <property type="component" value="Unassembled WGS sequence"/>
</dbReference>
<gene>
    <name evidence="4" type="ORF">ACFQEV_11945</name>
</gene>
<organism evidence="4 5">
    <name type="scientific">Halopelagius fulvigenes</name>
    <dbReference type="NCBI Taxonomy" id="1198324"/>
    <lineage>
        <taxon>Archaea</taxon>
        <taxon>Methanobacteriati</taxon>
        <taxon>Methanobacteriota</taxon>
        <taxon>Stenosarchaea group</taxon>
        <taxon>Halobacteria</taxon>
        <taxon>Halobacteriales</taxon>
        <taxon>Haloferacaceae</taxon>
    </lineage>
</organism>
<evidence type="ECO:0000259" key="3">
    <source>
        <dbReference type="SMART" id="SM00278"/>
    </source>
</evidence>